<keyword evidence="2" id="KW-0813">Transport</keyword>
<keyword evidence="5" id="KW-0811">Translocation</keyword>
<evidence type="ECO:0008006" key="12">
    <source>
        <dbReference type="Google" id="ProtNLM"/>
    </source>
</evidence>
<dbReference type="GO" id="GO:0000055">
    <property type="term" value="P:ribosomal large subunit export from nucleus"/>
    <property type="evidence" value="ECO:0007669"/>
    <property type="project" value="InterPro"/>
</dbReference>
<dbReference type="InterPro" id="IPR019321">
    <property type="entry name" value="Nucleoporin_Nup88"/>
</dbReference>
<keyword evidence="7" id="KW-0539">Nucleus</keyword>
<organism evidence="10 11">
    <name type="scientific">Rhodotorula paludigena</name>
    <dbReference type="NCBI Taxonomy" id="86838"/>
    <lineage>
        <taxon>Eukaryota</taxon>
        <taxon>Fungi</taxon>
        <taxon>Dikarya</taxon>
        <taxon>Basidiomycota</taxon>
        <taxon>Pucciniomycotina</taxon>
        <taxon>Microbotryomycetes</taxon>
        <taxon>Sporidiobolales</taxon>
        <taxon>Sporidiobolaceae</taxon>
        <taxon>Rhodotorula</taxon>
    </lineage>
</organism>
<evidence type="ECO:0000313" key="11">
    <source>
        <dbReference type="Proteomes" id="UP001342314"/>
    </source>
</evidence>
<dbReference type="GO" id="GO:0005643">
    <property type="term" value="C:nuclear pore"/>
    <property type="evidence" value="ECO:0007669"/>
    <property type="project" value="UniProtKB-SubCell"/>
</dbReference>
<comment type="caution">
    <text evidence="10">The sequence shown here is derived from an EMBL/GenBank/DDBJ whole genome shotgun (WGS) entry which is preliminary data.</text>
</comment>
<reference evidence="10 11" key="1">
    <citation type="submission" date="2021-12" db="EMBL/GenBank/DDBJ databases">
        <title>High titer production of polyol ester of fatty acids by Rhodotorula paludigena BS15 towards product separation-free biomass refinery.</title>
        <authorList>
            <person name="Mano J."/>
            <person name="Ono H."/>
            <person name="Tanaka T."/>
            <person name="Naito K."/>
            <person name="Sushida H."/>
            <person name="Ike M."/>
            <person name="Tokuyasu K."/>
            <person name="Kitaoka M."/>
        </authorList>
    </citation>
    <scope>NUCLEOTIDE SEQUENCE [LARGE SCALE GENOMIC DNA]</scope>
    <source>
        <strain evidence="10 11">BS15</strain>
    </source>
</reference>
<evidence type="ECO:0000256" key="5">
    <source>
        <dbReference type="ARBA" id="ARBA00023010"/>
    </source>
</evidence>
<dbReference type="GO" id="GO:0006606">
    <property type="term" value="P:protein import into nucleus"/>
    <property type="evidence" value="ECO:0007669"/>
    <property type="project" value="TreeGrafter"/>
</dbReference>
<feature type="coiled-coil region" evidence="8">
    <location>
        <begin position="933"/>
        <end position="990"/>
    </location>
</feature>
<accession>A0AAV5G5M7</accession>
<evidence type="ECO:0000256" key="7">
    <source>
        <dbReference type="ARBA" id="ARBA00023242"/>
    </source>
</evidence>
<name>A0AAV5G5M7_9BASI</name>
<dbReference type="PANTHER" id="PTHR13257:SF0">
    <property type="entry name" value="NUCLEAR PORE COMPLEX PROTEIN NUP88"/>
    <property type="match status" value="1"/>
</dbReference>
<protein>
    <recommendedName>
        <fullName evidence="12">Nucleoporin Nup82</fullName>
    </recommendedName>
</protein>
<evidence type="ECO:0000256" key="9">
    <source>
        <dbReference type="SAM" id="MobiDB-lite"/>
    </source>
</evidence>
<proteinExistence type="predicted"/>
<feature type="region of interest" description="Disordered" evidence="9">
    <location>
        <begin position="528"/>
        <end position="548"/>
    </location>
</feature>
<dbReference type="InterPro" id="IPR037700">
    <property type="entry name" value="NUP88/NUP82"/>
</dbReference>
<keyword evidence="8" id="KW-0175">Coiled coil</keyword>
<evidence type="ECO:0000256" key="2">
    <source>
        <dbReference type="ARBA" id="ARBA00022448"/>
    </source>
</evidence>
<feature type="compositionally biased region" description="Low complexity" evidence="9">
    <location>
        <begin position="25"/>
        <end position="83"/>
    </location>
</feature>
<dbReference type="GO" id="GO:0000056">
    <property type="term" value="P:ribosomal small subunit export from nucleus"/>
    <property type="evidence" value="ECO:0007669"/>
    <property type="project" value="InterPro"/>
</dbReference>
<dbReference type="EMBL" id="BQKY01000002">
    <property type="protein sequence ID" value="GJN87826.1"/>
    <property type="molecule type" value="Genomic_DNA"/>
</dbReference>
<evidence type="ECO:0000256" key="4">
    <source>
        <dbReference type="ARBA" id="ARBA00022927"/>
    </source>
</evidence>
<comment type="subcellular location">
    <subcellularLocation>
        <location evidence="1">Nucleus</location>
        <location evidence="1">Nuclear pore complex</location>
    </subcellularLocation>
</comment>
<dbReference type="AlphaFoldDB" id="A0AAV5G5M7"/>
<sequence>MAWLDSLSRHSVFTLPRELRSDDQPASPSSSSPAPHTPAKGAASHAAAPSPFSRAGALSQSASSRSLFGLSSSSPGASASVSSPHKALKRTQRSSTRALLHGAGPHDVEKRIRGARTSRMVVVRGSDLVVAVGSELRIASLADVKSQTGEDDAVPLGDDSAIGDYKTLNTPAINFEIQHLVVNPTNKLLAVVGAHSVVVVVLPRRGWNNSLSPTIECRCLPIGPFYHALPGSFPVASALWHPLGLDASSLLILTADCTLREYTVSESVDEPTQVFSFSRASPADKQGSASARKGFGFSALERDASTATAMCIGEGKGDWGPLTLYALLRNGDVVSMCPFLPKKASVEPSYLHALSAFVSAKVDYLSSSSSALTPFDPFASTSSSLADPALPPQQHAAIEKRYSLQQQYVNALIRQLTSPSRALPTNADDDEAHDPHAPVKLVAPSRPAFAPRLQGPFLLQPAPAELDNGADPAACDLAYLSYARSEREGAALQEASAGEALGVFAIAYRDGKVDLCLEVEKVEARFAGEAEPRGSAASAQGTPRRSEKGAVVLRRKGRGFGAAAVWSDEEDEEAAAPAGVDDDLPTLAVYESIDLGLAAELSSSGDEAVVARGLAHNCPVLVRDPLYADTLYVQHALGAHCLLLGPWLEGLVEALQGAEGEGDEEDKALERDVEKALKEQKGTEVLWVLKTAGAADEERGAPPLEGLAVLNDVYLGYSLLLLTSSLQFLGIELALRVDPSAAALDSPSAPSTPAQPAAAAERAYVSLLDTPFSVPPLLARVGAPPALPRLASTSKKELAITPDTLRTLGKHVSTVQTAVRDLVSAADTVQSRLELQMKELARQVGKLSDLDARRAELGKSVAGGVEGRVRAVEQAQRALLDRTDRVLQRLVESHQPEVSAPERKWFDELRRLEAQIEGAPDGDGAATSLTLRARRLEAQLETLRPALEELRRKGAVNGTPQRGALGKAQLDKVENRLSDEAKLIAETKRKVERLTSTLSASSLF</sequence>
<feature type="region of interest" description="Disordered" evidence="9">
    <location>
        <begin position="15"/>
        <end position="107"/>
    </location>
</feature>
<keyword evidence="3" id="KW-0509">mRNA transport</keyword>
<keyword evidence="4" id="KW-0653">Protein transport</keyword>
<dbReference type="GO" id="GO:0017056">
    <property type="term" value="F:structural constituent of nuclear pore"/>
    <property type="evidence" value="ECO:0007669"/>
    <property type="project" value="InterPro"/>
</dbReference>
<evidence type="ECO:0000256" key="8">
    <source>
        <dbReference type="SAM" id="Coils"/>
    </source>
</evidence>
<keyword evidence="6" id="KW-0906">Nuclear pore complex</keyword>
<evidence type="ECO:0000313" key="10">
    <source>
        <dbReference type="EMBL" id="GJN87826.1"/>
    </source>
</evidence>
<evidence type="ECO:0000256" key="6">
    <source>
        <dbReference type="ARBA" id="ARBA00023132"/>
    </source>
</evidence>
<dbReference type="PANTHER" id="PTHR13257">
    <property type="entry name" value="NUCLEOPORIN NUP84-RELATED"/>
    <property type="match status" value="1"/>
</dbReference>
<gene>
    <name evidence="10" type="ORF">Rhopal_000781-T1</name>
</gene>
<evidence type="ECO:0000256" key="3">
    <source>
        <dbReference type="ARBA" id="ARBA00022816"/>
    </source>
</evidence>
<dbReference type="Pfam" id="PF10168">
    <property type="entry name" value="Nup88"/>
    <property type="match status" value="2"/>
</dbReference>
<dbReference type="GO" id="GO:0006406">
    <property type="term" value="P:mRNA export from nucleus"/>
    <property type="evidence" value="ECO:0007669"/>
    <property type="project" value="TreeGrafter"/>
</dbReference>
<dbReference type="Proteomes" id="UP001342314">
    <property type="component" value="Unassembled WGS sequence"/>
</dbReference>
<evidence type="ECO:0000256" key="1">
    <source>
        <dbReference type="ARBA" id="ARBA00004567"/>
    </source>
</evidence>
<keyword evidence="11" id="KW-1185">Reference proteome</keyword>